<dbReference type="NCBIfam" id="NF000642">
    <property type="entry name" value="PRK00024.1"/>
    <property type="match status" value="1"/>
</dbReference>
<dbReference type="GO" id="GO:0046872">
    <property type="term" value="F:metal ion binding"/>
    <property type="evidence" value="ECO:0007669"/>
    <property type="project" value="UniProtKB-KW"/>
</dbReference>
<keyword evidence="4" id="KW-0378">Hydrolase</keyword>
<dbReference type="HOGENOM" id="CLU_073529_0_2_9"/>
<proteinExistence type="inferred from homology"/>
<dbReference type="AlphaFoldDB" id="G9WXV3"/>
<dbReference type="Proteomes" id="UP000006437">
    <property type="component" value="Unassembled WGS sequence"/>
</dbReference>
<dbReference type="PANTHER" id="PTHR30471">
    <property type="entry name" value="DNA REPAIR PROTEIN RADC"/>
    <property type="match status" value="1"/>
</dbReference>
<dbReference type="CDD" id="cd08071">
    <property type="entry name" value="MPN_DUF2466"/>
    <property type="match status" value="1"/>
</dbReference>
<accession>G9WXV3</accession>
<dbReference type="GO" id="GO:0006508">
    <property type="term" value="P:proteolysis"/>
    <property type="evidence" value="ECO:0007669"/>
    <property type="project" value="UniProtKB-KW"/>
</dbReference>
<dbReference type="PROSITE" id="PS01302">
    <property type="entry name" value="UPF0758"/>
    <property type="match status" value="1"/>
</dbReference>
<dbReference type="RefSeq" id="WP_009524429.1">
    <property type="nucleotide sequence ID" value="NZ_JBQMYE010000044.1"/>
</dbReference>
<dbReference type="GO" id="GO:0008237">
    <property type="term" value="F:metallopeptidase activity"/>
    <property type="evidence" value="ECO:0007669"/>
    <property type="project" value="UniProtKB-KW"/>
</dbReference>
<dbReference type="InterPro" id="IPR046778">
    <property type="entry name" value="UPF0758_N"/>
</dbReference>
<dbReference type="InterPro" id="IPR001405">
    <property type="entry name" value="UPF0758"/>
</dbReference>
<dbReference type="Pfam" id="PF04002">
    <property type="entry name" value="RadC"/>
    <property type="match status" value="1"/>
</dbReference>
<name>G9WXV3_9FIRM</name>
<evidence type="ECO:0000313" key="9">
    <source>
        <dbReference type="EMBL" id="EHL16950.1"/>
    </source>
</evidence>
<reference evidence="9 10" key="1">
    <citation type="submission" date="2011-08" db="EMBL/GenBank/DDBJ databases">
        <title>The Genome Sequence of Eubacteriaceae bacterium ACC19a.</title>
        <authorList>
            <consortium name="The Broad Institute Genome Sequencing Platform"/>
            <person name="Earl A."/>
            <person name="Ward D."/>
            <person name="Feldgarden M."/>
            <person name="Gevers D."/>
            <person name="Sizova M."/>
            <person name="Hazen A."/>
            <person name="Epstein S."/>
            <person name="Young S.K."/>
            <person name="Zeng Q."/>
            <person name="Gargeya S."/>
            <person name="Fitzgerald M."/>
            <person name="Haas B."/>
            <person name="Abouelleil A."/>
            <person name="Alvarado L."/>
            <person name="Arachchi H.M."/>
            <person name="Berlin A."/>
            <person name="Brown A."/>
            <person name="Chapman S.B."/>
            <person name="Chen Z."/>
            <person name="Dunbar C."/>
            <person name="Freedman E."/>
            <person name="Gearin G."/>
            <person name="Gellesch M."/>
            <person name="Goldberg J."/>
            <person name="Griggs A."/>
            <person name="Gujja S."/>
            <person name="Heiman D."/>
            <person name="Howarth C."/>
            <person name="Larson L."/>
            <person name="Lui A."/>
            <person name="MacDonald P.J.P."/>
            <person name="Montmayeur A."/>
            <person name="Murphy C."/>
            <person name="Neiman D."/>
            <person name="Pearson M."/>
            <person name="Priest M."/>
            <person name="Roberts A."/>
            <person name="Saif S."/>
            <person name="Shea T."/>
            <person name="Shenoy N."/>
            <person name="Sisk P."/>
            <person name="Stolte C."/>
            <person name="Sykes S."/>
            <person name="Wortman J."/>
            <person name="Nusbaum C."/>
            <person name="Birren B."/>
        </authorList>
    </citation>
    <scope>NUCLEOTIDE SEQUENCE [LARGE SCALE GENOMIC DNA]</scope>
    <source>
        <strain evidence="9 10">ACC19a</strain>
    </source>
</reference>
<dbReference type="PROSITE" id="PS50249">
    <property type="entry name" value="MPN"/>
    <property type="match status" value="1"/>
</dbReference>
<keyword evidence="2" id="KW-0645">Protease</keyword>
<feature type="domain" description="MPN" evidence="8">
    <location>
        <begin position="114"/>
        <end position="237"/>
    </location>
</feature>
<keyword evidence="3" id="KW-0479">Metal-binding</keyword>
<evidence type="ECO:0000256" key="5">
    <source>
        <dbReference type="ARBA" id="ARBA00022833"/>
    </source>
</evidence>
<dbReference type="Gene3D" id="3.40.140.10">
    <property type="entry name" value="Cytidine Deaminase, domain 2"/>
    <property type="match status" value="1"/>
</dbReference>
<dbReference type="EMBL" id="AFZE01000001">
    <property type="protein sequence ID" value="EHL16950.1"/>
    <property type="molecule type" value="Genomic_DNA"/>
</dbReference>
<comment type="similarity">
    <text evidence="1 7">Belongs to the UPF0758 family.</text>
</comment>
<dbReference type="Pfam" id="PF20582">
    <property type="entry name" value="UPF0758_N"/>
    <property type="match status" value="1"/>
</dbReference>
<evidence type="ECO:0000256" key="6">
    <source>
        <dbReference type="ARBA" id="ARBA00023049"/>
    </source>
</evidence>
<keyword evidence="5" id="KW-0862">Zinc</keyword>
<comment type="caution">
    <text evidence="9">The sequence shown here is derived from an EMBL/GenBank/DDBJ whole genome shotgun (WGS) entry which is preliminary data.</text>
</comment>
<evidence type="ECO:0000256" key="2">
    <source>
        <dbReference type="ARBA" id="ARBA00022670"/>
    </source>
</evidence>
<evidence type="ECO:0000313" key="10">
    <source>
        <dbReference type="Proteomes" id="UP000006437"/>
    </source>
</evidence>
<dbReference type="InterPro" id="IPR025657">
    <property type="entry name" value="RadC_JAB"/>
</dbReference>
<evidence type="ECO:0000259" key="8">
    <source>
        <dbReference type="PROSITE" id="PS50249"/>
    </source>
</evidence>
<dbReference type="PATRIC" id="fig|796937.3.peg.197"/>
<evidence type="ECO:0000256" key="4">
    <source>
        <dbReference type="ARBA" id="ARBA00022801"/>
    </source>
</evidence>
<evidence type="ECO:0000256" key="1">
    <source>
        <dbReference type="ARBA" id="ARBA00010243"/>
    </source>
</evidence>
<sequence>MDKDVQYKDKQKNTIKNLDISQRPRELLLEKGVEFLSDEQLLAILIDTGTKEHNAIEIAKQLIEYAGSLESLIRCDIDMIKNIKGIGTAKACKIIASIEFANRVARKRTNSRASISSPADLAEMFSFEFDRCNVEVFKLICLDVKNHIIYSKNITMGVADCSVITPREIFKESLLRHAVGIIVMHNHPSGNPKPSKEDISVTIKIKDAGDIIGIKLLDHIVYGSAKNYYSFKENGYI</sequence>
<dbReference type="NCBIfam" id="TIGR00608">
    <property type="entry name" value="radc"/>
    <property type="match status" value="1"/>
</dbReference>
<gene>
    <name evidence="9" type="ORF">HMPREF9629_00192</name>
</gene>
<evidence type="ECO:0000256" key="7">
    <source>
        <dbReference type="RuleBase" id="RU003797"/>
    </source>
</evidence>
<organism evidence="9 10">
    <name type="scientific">Peptoanaerobacter stomatis</name>
    <dbReference type="NCBI Taxonomy" id="796937"/>
    <lineage>
        <taxon>Bacteria</taxon>
        <taxon>Bacillati</taxon>
        <taxon>Bacillota</taxon>
        <taxon>Clostridia</taxon>
        <taxon>Peptostreptococcales</taxon>
        <taxon>Filifactoraceae</taxon>
        <taxon>Peptoanaerobacter</taxon>
    </lineage>
</organism>
<dbReference type="BioCyc" id="EBAC796937-HMP:GMGH-192-MONOMER"/>
<dbReference type="InterPro" id="IPR020891">
    <property type="entry name" value="UPF0758_CS"/>
</dbReference>
<dbReference type="PANTHER" id="PTHR30471:SF3">
    <property type="entry name" value="UPF0758 PROTEIN YEES-RELATED"/>
    <property type="match status" value="1"/>
</dbReference>
<evidence type="ECO:0000256" key="3">
    <source>
        <dbReference type="ARBA" id="ARBA00022723"/>
    </source>
</evidence>
<dbReference type="InterPro" id="IPR010994">
    <property type="entry name" value="RuvA_2-like"/>
</dbReference>
<dbReference type="SUPFAM" id="SSF47781">
    <property type="entry name" value="RuvA domain 2-like"/>
    <property type="match status" value="1"/>
</dbReference>
<keyword evidence="6" id="KW-0482">Metalloprotease</keyword>
<protein>
    <recommendedName>
        <fullName evidence="8">MPN domain-containing protein</fullName>
    </recommendedName>
</protein>
<dbReference type="InterPro" id="IPR037518">
    <property type="entry name" value="MPN"/>
</dbReference>